<evidence type="ECO:0000313" key="5">
    <source>
        <dbReference type="Proteomes" id="UP000634647"/>
    </source>
</evidence>
<comment type="caution">
    <text evidence="2">The sequence shown here is derived from an EMBL/GenBank/DDBJ whole genome shotgun (WGS) entry which is preliminary data.</text>
</comment>
<dbReference type="EMBL" id="FNOB01000014">
    <property type="protein sequence ID" value="SDX35023.1"/>
    <property type="molecule type" value="Genomic_DNA"/>
</dbReference>
<keyword evidence="1" id="KW-0812">Transmembrane</keyword>
<reference evidence="2" key="3">
    <citation type="submission" date="2023-06" db="EMBL/GenBank/DDBJ databases">
        <authorList>
            <person name="Sun Q."/>
            <person name="Zhou Y."/>
        </authorList>
    </citation>
    <scope>NUCLEOTIDE SEQUENCE</scope>
    <source>
        <strain evidence="2">CGMCC 1.10859</strain>
    </source>
</reference>
<feature type="transmembrane region" description="Helical" evidence="1">
    <location>
        <begin position="40"/>
        <end position="60"/>
    </location>
</feature>
<keyword evidence="4" id="KW-1185">Reference proteome</keyword>
<dbReference type="AlphaFoldDB" id="A0AAN5A0E9"/>
<dbReference type="EMBL" id="BNAB01000014">
    <property type="protein sequence ID" value="GHE03958.1"/>
    <property type="molecule type" value="Genomic_DNA"/>
</dbReference>
<proteinExistence type="predicted"/>
<evidence type="ECO:0000313" key="2">
    <source>
        <dbReference type="EMBL" id="GHE03958.1"/>
    </source>
</evidence>
<name>A0AAN5A0E9_9RHOB</name>
<gene>
    <name evidence="2" type="ORF">GCM10008024_29230</name>
    <name evidence="3" type="ORF">SAMN05444006_11457</name>
</gene>
<organism evidence="2 5">
    <name type="scientific">Allgaiera indica</name>
    <dbReference type="NCBI Taxonomy" id="765699"/>
    <lineage>
        <taxon>Bacteria</taxon>
        <taxon>Pseudomonadati</taxon>
        <taxon>Pseudomonadota</taxon>
        <taxon>Alphaproteobacteria</taxon>
        <taxon>Rhodobacterales</taxon>
        <taxon>Paracoccaceae</taxon>
        <taxon>Allgaiera</taxon>
    </lineage>
</organism>
<feature type="transmembrane region" description="Helical" evidence="1">
    <location>
        <begin position="7"/>
        <end position="34"/>
    </location>
</feature>
<protein>
    <submittedName>
        <fullName evidence="2">Uncharacterized protein</fullName>
    </submittedName>
</protein>
<dbReference type="RefSeq" id="WP_244521027.1">
    <property type="nucleotide sequence ID" value="NZ_BNAB01000014.1"/>
</dbReference>
<reference evidence="3 4" key="2">
    <citation type="submission" date="2016-10" db="EMBL/GenBank/DDBJ databases">
        <authorList>
            <person name="Varghese N."/>
            <person name="Submissions S."/>
        </authorList>
    </citation>
    <scope>NUCLEOTIDE SEQUENCE [LARGE SCALE GENOMIC DNA]</scope>
    <source>
        <strain evidence="3 4">DSM 24802</strain>
    </source>
</reference>
<accession>A0AAN5A0E9</accession>
<keyword evidence="1" id="KW-0472">Membrane</keyword>
<keyword evidence="1" id="KW-1133">Transmembrane helix</keyword>
<evidence type="ECO:0000313" key="3">
    <source>
        <dbReference type="EMBL" id="SDX35023.1"/>
    </source>
</evidence>
<sequence length="75" mass="7461">MRDDFHGGLLATAIAAPVVVICCGGGGVILSAILGGIGGWLTGLGGIAALTAALGAGLVVRQVRRKRPVRRGRIS</sequence>
<reference evidence="2" key="1">
    <citation type="journal article" date="2014" name="Int. J. Syst. Evol. Microbiol.">
        <title>Complete genome sequence of Corynebacterium casei LMG S-19264T (=DSM 44701T), isolated from a smear-ripened cheese.</title>
        <authorList>
            <consortium name="US DOE Joint Genome Institute (JGI-PGF)"/>
            <person name="Walter F."/>
            <person name="Albersmeier A."/>
            <person name="Kalinowski J."/>
            <person name="Ruckert C."/>
        </authorList>
    </citation>
    <scope>NUCLEOTIDE SEQUENCE</scope>
    <source>
        <strain evidence="2">CGMCC 1.10859</strain>
    </source>
</reference>
<dbReference type="Proteomes" id="UP000634647">
    <property type="component" value="Unassembled WGS sequence"/>
</dbReference>
<dbReference type="Proteomes" id="UP000199541">
    <property type="component" value="Unassembled WGS sequence"/>
</dbReference>
<evidence type="ECO:0000313" key="4">
    <source>
        <dbReference type="Proteomes" id="UP000199541"/>
    </source>
</evidence>
<evidence type="ECO:0000256" key="1">
    <source>
        <dbReference type="SAM" id="Phobius"/>
    </source>
</evidence>